<dbReference type="Proteomes" id="UP000000657">
    <property type="component" value="Chromosome"/>
</dbReference>
<dbReference type="STRING" id="326424.FRAAL4945"/>
<accession>Q0RG03</accession>
<dbReference type="RefSeq" id="WP_011606059.1">
    <property type="nucleotide sequence ID" value="NC_008278.1"/>
</dbReference>
<keyword evidence="1" id="KW-0732">Signal</keyword>
<reference evidence="2 3" key="1">
    <citation type="journal article" date="2007" name="Genome Res.">
        <title>Genome characteristics of facultatively symbiotic Frankia sp. strains reflect host range and host plant biogeography.</title>
        <authorList>
            <person name="Normand P."/>
            <person name="Lapierre P."/>
            <person name="Tisa L.S."/>
            <person name="Gogarten J.P."/>
            <person name="Alloisio N."/>
            <person name="Bagnarol E."/>
            <person name="Bassi C.A."/>
            <person name="Berry A.M."/>
            <person name="Bickhart D.M."/>
            <person name="Choisne N."/>
            <person name="Couloux A."/>
            <person name="Cournoyer B."/>
            <person name="Cruveiller S."/>
            <person name="Daubin V."/>
            <person name="Demange N."/>
            <person name="Francino M.P."/>
            <person name="Goltsman E."/>
            <person name="Huang Y."/>
            <person name="Kopp O.R."/>
            <person name="Labarre L."/>
            <person name="Lapidus A."/>
            <person name="Lavire C."/>
            <person name="Marechal J."/>
            <person name="Martinez M."/>
            <person name="Mastronunzio J.E."/>
            <person name="Mullin B.C."/>
            <person name="Niemann J."/>
            <person name="Pujic P."/>
            <person name="Rawnsley T."/>
            <person name="Rouy Z."/>
            <person name="Schenowitz C."/>
            <person name="Sellstedt A."/>
            <person name="Tavares F."/>
            <person name="Tomkins J.P."/>
            <person name="Vallenet D."/>
            <person name="Valverde C."/>
            <person name="Wall L.G."/>
            <person name="Wang Y."/>
            <person name="Medigue C."/>
            <person name="Benson D.R."/>
        </authorList>
    </citation>
    <scope>NUCLEOTIDE SEQUENCE [LARGE SCALE GENOMIC DNA]</scope>
    <source>
        <strain evidence="3">DSM 45986 / CECT 9034 / ACN14a</strain>
    </source>
</reference>
<gene>
    <name evidence="2" type="ordered locus">FRAAL4945</name>
</gene>
<dbReference type="KEGG" id="fal:FRAAL4945"/>
<dbReference type="AlphaFoldDB" id="Q0RG03"/>
<sequence length="177" mass="17091">MRKSSLFLLSAAAAAAALLGTALPASAATADTVVTLTLTGGAVNITAPATATLSGTIGTTPVTGSLGVVTVTDTQGIEAPSWVASVAATDFTAAGGIAAIPVTNIHYAPGTVTRVNNAGTATDVDFVTAGTPVETVTGTGGPGINSASWNPTLTVDIPPTAVAGTNYTATITHSTVP</sequence>
<feature type="signal peptide" evidence="1">
    <location>
        <begin position="1"/>
        <end position="27"/>
    </location>
</feature>
<dbReference type="HOGENOM" id="CLU_122354_0_0_11"/>
<name>Q0RG03_FRAAA</name>
<evidence type="ECO:0008006" key="4">
    <source>
        <dbReference type="Google" id="ProtNLM"/>
    </source>
</evidence>
<evidence type="ECO:0000313" key="3">
    <source>
        <dbReference type="Proteomes" id="UP000000657"/>
    </source>
</evidence>
<proteinExistence type="predicted"/>
<keyword evidence="3" id="KW-1185">Reference proteome</keyword>
<feature type="chain" id="PRO_5004176017" description="WxL domain-containing protein" evidence="1">
    <location>
        <begin position="28"/>
        <end position="177"/>
    </location>
</feature>
<evidence type="ECO:0000256" key="1">
    <source>
        <dbReference type="SAM" id="SignalP"/>
    </source>
</evidence>
<dbReference type="EMBL" id="CT573213">
    <property type="protein sequence ID" value="CAJ63586.1"/>
    <property type="molecule type" value="Genomic_DNA"/>
</dbReference>
<evidence type="ECO:0000313" key="2">
    <source>
        <dbReference type="EMBL" id="CAJ63586.1"/>
    </source>
</evidence>
<dbReference type="OrthoDB" id="5147666at2"/>
<protein>
    <recommendedName>
        <fullName evidence="4">WxL domain-containing protein</fullName>
    </recommendedName>
</protein>
<organism evidence="2 3">
    <name type="scientific">Frankia alni (strain DSM 45986 / CECT 9034 / ACN14a)</name>
    <dbReference type="NCBI Taxonomy" id="326424"/>
    <lineage>
        <taxon>Bacteria</taxon>
        <taxon>Bacillati</taxon>
        <taxon>Actinomycetota</taxon>
        <taxon>Actinomycetes</taxon>
        <taxon>Frankiales</taxon>
        <taxon>Frankiaceae</taxon>
        <taxon>Frankia</taxon>
    </lineage>
</organism>